<dbReference type="Proteomes" id="UP000472261">
    <property type="component" value="Unplaced"/>
</dbReference>
<proteinExistence type="predicted"/>
<feature type="transmembrane region" description="Helical" evidence="1">
    <location>
        <begin position="329"/>
        <end position="352"/>
    </location>
</feature>
<feature type="transmembrane region" description="Helical" evidence="1">
    <location>
        <begin position="93"/>
        <end position="116"/>
    </location>
</feature>
<evidence type="ECO:0000313" key="3">
    <source>
        <dbReference type="Proteomes" id="UP000472261"/>
    </source>
</evidence>
<reference evidence="2" key="2">
    <citation type="submission" date="2025-09" db="UniProtKB">
        <authorList>
            <consortium name="Ensembl"/>
        </authorList>
    </citation>
    <scope>IDENTIFICATION</scope>
</reference>
<dbReference type="AlphaFoldDB" id="A0A669QR41"/>
<dbReference type="Gene3D" id="1.20.1070.10">
    <property type="entry name" value="Rhodopsin 7-helix transmembrane proteins"/>
    <property type="match status" value="1"/>
</dbReference>
<feature type="transmembrane region" description="Helical" evidence="1">
    <location>
        <begin position="204"/>
        <end position="225"/>
    </location>
</feature>
<organism evidence="2 3">
    <name type="scientific">Phasianus colchicus</name>
    <name type="common">Common pheasant</name>
    <dbReference type="NCBI Taxonomy" id="9054"/>
    <lineage>
        <taxon>Eukaryota</taxon>
        <taxon>Metazoa</taxon>
        <taxon>Chordata</taxon>
        <taxon>Craniata</taxon>
        <taxon>Vertebrata</taxon>
        <taxon>Euteleostomi</taxon>
        <taxon>Archelosauria</taxon>
        <taxon>Archosauria</taxon>
        <taxon>Dinosauria</taxon>
        <taxon>Saurischia</taxon>
        <taxon>Theropoda</taxon>
        <taxon>Coelurosauria</taxon>
        <taxon>Aves</taxon>
        <taxon>Neognathae</taxon>
        <taxon>Galloanserae</taxon>
        <taxon>Galliformes</taxon>
        <taxon>Phasianidae</taxon>
        <taxon>Phasianinae</taxon>
        <taxon>Phasianus</taxon>
    </lineage>
</organism>
<keyword evidence="1" id="KW-1133">Transmembrane helix</keyword>
<evidence type="ECO:0000313" key="2">
    <source>
        <dbReference type="Ensembl" id="ENSPCLP00000022175.1"/>
    </source>
</evidence>
<feature type="transmembrane region" description="Helical" evidence="1">
    <location>
        <begin position="289"/>
        <end position="309"/>
    </location>
</feature>
<evidence type="ECO:0008006" key="4">
    <source>
        <dbReference type="Google" id="ProtNLM"/>
    </source>
</evidence>
<dbReference type="SUPFAM" id="SSF81321">
    <property type="entry name" value="Family A G protein-coupled receptor-like"/>
    <property type="match status" value="1"/>
</dbReference>
<protein>
    <recommendedName>
        <fullName evidence="4">G-protein coupled receptors family 1 profile domain-containing protein</fullName>
    </recommendedName>
</protein>
<accession>A0A669QR41</accession>
<keyword evidence="3" id="KW-1185">Reference proteome</keyword>
<feature type="transmembrane region" description="Helical" evidence="1">
    <location>
        <begin position="128"/>
        <end position="147"/>
    </location>
</feature>
<dbReference type="Ensembl" id="ENSPCLT00000030673.1">
    <property type="protein sequence ID" value="ENSPCLP00000022175.1"/>
    <property type="gene ID" value="ENSPCLG00000019465.1"/>
</dbReference>
<keyword evidence="1" id="KW-0812">Transmembrane</keyword>
<name>A0A669QR41_PHACC</name>
<sequence length="391" mass="44152">MLERVQKITIFCKVCNAQMKRQCRVTLTPVSPSFSISVSNFPGQEQAGCAERMSAHNMTWISYPSKSLASTSLEEIEAFIASQNVISRLMHCYIAFFVPTGLIAGVCILVIFIKNYVQNKTMEHLDRLLLHFTISNITMILLSFTVINRPDYIRVTHLACSVLSFLFNFSYFNSQHSLVLMLLKLLLKRFPPRTALSTVTQRPILCVGCVLLCAFCLALTEAVLVGTDNYHLETDCQLDPLFAWPEYEIVKFTFGFGIPSLLQILSFITLLAKEAPAEAPALQQHIHTYLAVFIISVTTFICRLFYNIMILFRTTLKLQKSIGTPKDELVMNIAEIVLFSESCASLVLIFCLHKPCKDRILQVIRSCRRTPSTTSHLDIPVMPTSPEVMSQ</sequence>
<dbReference type="PANTHER" id="PTHR37680">
    <property type="entry name" value="C130050O18RIK PROTEIN"/>
    <property type="match status" value="1"/>
</dbReference>
<reference evidence="2" key="1">
    <citation type="submission" date="2025-08" db="UniProtKB">
        <authorList>
            <consortium name="Ensembl"/>
        </authorList>
    </citation>
    <scope>IDENTIFICATION</scope>
</reference>
<evidence type="ECO:0000256" key="1">
    <source>
        <dbReference type="SAM" id="Phobius"/>
    </source>
</evidence>
<feature type="transmembrane region" description="Helical" evidence="1">
    <location>
        <begin position="249"/>
        <end position="268"/>
    </location>
</feature>
<dbReference type="PANTHER" id="PTHR37680:SF1">
    <property type="entry name" value="C130050O18RIK PROTEIN"/>
    <property type="match status" value="1"/>
</dbReference>
<dbReference type="OMA" id="IVLFCES"/>
<keyword evidence="1" id="KW-0472">Membrane</keyword>